<keyword evidence="1" id="KW-1133">Transmembrane helix</keyword>
<evidence type="ECO:0000313" key="2">
    <source>
        <dbReference type="EMBL" id="MBX0302878.1"/>
    </source>
</evidence>
<sequence>MWPWTHLAFGYLLVSLLWRLRARRLDGTAAVAAAVGTQFPDLVDKPLAWALGVLPAGRSLTHSVLVATVVSAVVLYVARRRSHPDSGLAFVVGYASHLAGDAIPKLPAGEFDSLTFLLWPLLPLPEYDGSGPVVANLAEVLAAPAAYLLASPGRLAFLVVVLALWSADGFPGVAGIGRYLTRHTGRRTD</sequence>
<name>A0A8J8CAB9_9EURY</name>
<keyword evidence="2" id="KW-0378">Hydrolase</keyword>
<dbReference type="GO" id="GO:0016787">
    <property type="term" value="F:hydrolase activity"/>
    <property type="evidence" value="ECO:0007669"/>
    <property type="project" value="UniProtKB-KW"/>
</dbReference>
<dbReference type="Proteomes" id="UP000783863">
    <property type="component" value="Unassembled WGS sequence"/>
</dbReference>
<evidence type="ECO:0000256" key="1">
    <source>
        <dbReference type="SAM" id="Phobius"/>
    </source>
</evidence>
<keyword evidence="1" id="KW-0472">Membrane</keyword>
<gene>
    <name evidence="2" type="ORF">EGD98_04230</name>
</gene>
<keyword evidence="1" id="KW-0812">Transmembrane</keyword>
<dbReference type="AlphaFoldDB" id="A0A8J8CAB9"/>
<dbReference type="Pfam" id="PF04307">
    <property type="entry name" value="YdjM"/>
    <property type="match status" value="1"/>
</dbReference>
<dbReference type="InterPro" id="IPR007404">
    <property type="entry name" value="YdjM-like"/>
</dbReference>
<dbReference type="EMBL" id="RKLQ01000001">
    <property type="protein sequence ID" value="MBX0302878.1"/>
    <property type="molecule type" value="Genomic_DNA"/>
</dbReference>
<comment type="caution">
    <text evidence="2">The sequence shown here is derived from an EMBL/GenBank/DDBJ whole genome shotgun (WGS) entry which is preliminary data.</text>
</comment>
<organism evidence="2 3">
    <name type="scientific">Haloarcula salinisoli</name>
    <dbReference type="NCBI Taxonomy" id="2487746"/>
    <lineage>
        <taxon>Archaea</taxon>
        <taxon>Methanobacteriati</taxon>
        <taxon>Methanobacteriota</taxon>
        <taxon>Stenosarchaea group</taxon>
        <taxon>Halobacteria</taxon>
        <taxon>Halobacteriales</taxon>
        <taxon>Haloarculaceae</taxon>
        <taxon>Haloarcula</taxon>
    </lineage>
</organism>
<dbReference type="RefSeq" id="WP_220587106.1">
    <property type="nucleotide sequence ID" value="NZ_RKLQ01000001.1"/>
</dbReference>
<feature type="transmembrane region" description="Helical" evidence="1">
    <location>
        <begin position="156"/>
        <end position="180"/>
    </location>
</feature>
<reference evidence="2" key="1">
    <citation type="submission" date="2021-06" db="EMBL/GenBank/DDBJ databases">
        <title>Halomicroarcula sp. F24A a new haloarchaeum isolated from saline soil.</title>
        <authorList>
            <person name="Duran-Viseras A."/>
            <person name="Sanchez-Porro C."/>
            <person name="Ventosa A."/>
        </authorList>
    </citation>
    <scope>NUCLEOTIDE SEQUENCE</scope>
    <source>
        <strain evidence="2">F24A</strain>
    </source>
</reference>
<accession>A0A8J8CAB9</accession>
<proteinExistence type="predicted"/>
<evidence type="ECO:0000313" key="3">
    <source>
        <dbReference type="Proteomes" id="UP000783863"/>
    </source>
</evidence>
<keyword evidence="3" id="KW-1185">Reference proteome</keyword>
<protein>
    <submittedName>
        <fullName evidence="2">Metal-dependent hydrolase</fullName>
    </submittedName>
</protein>